<keyword evidence="10" id="KW-1185">Reference proteome</keyword>
<sequence>MTNPPAASVEDHPPTGPSSTAADPATPAAVVPDAVMPGAAPGGAVPPSLLRNRSYMLLMTGMTAESLGAGVALFAVPLVAYGITGSVVQAGVVAAVGQLGALLATLPAGVVADRVDRRRLIVVSASVGAALWATVALAAGLGSLTAWHLAAVLFGASVVGALVDPATSGAFRSVVPVPQLPTALAAVQGRDAVASLLAGPLGGVLYAVAHAVPLAGAAIGHLATAVCTWFVREPLNGDVAAARATRPAEALREGLRFVWSVPLFRALLGLFVVINVAFGGLMVGINLELVRTGTAPVLIGLVDLAVGVGVLVGAVLAPRLVARVRAGALVVAALGVLAAGAVVMAVLESYAAYLVVLPLALLLVPAVNAGLSGYAAAVTPPQLQGRLSSVLGLTGLAAGPLVPLVGSGLLDRFGLGSALAVLAGLLVVTVAVLSTVRSLWRVGTPDTWADDAAALAASGIAADEPGPSGADR</sequence>
<dbReference type="AlphaFoldDB" id="A0A6M5UK37"/>
<proteinExistence type="predicted"/>
<dbReference type="GO" id="GO:0005886">
    <property type="term" value="C:plasma membrane"/>
    <property type="evidence" value="ECO:0007669"/>
    <property type="project" value="UniProtKB-SubCell"/>
</dbReference>
<dbReference type="Pfam" id="PF07690">
    <property type="entry name" value="MFS_1"/>
    <property type="match status" value="1"/>
</dbReference>
<keyword evidence="3 7" id="KW-0812">Transmembrane</keyword>
<name>A0A6M5UK37_9MICO</name>
<reference evidence="10" key="1">
    <citation type="journal article" date="2022" name="Int. J. Syst. Evol. Microbiol.">
        <title>Cellulosimicrobium protaetiae sp. nov., isolated from the gut of the larva of Protaetia brevitarsis seulensis.</title>
        <authorList>
            <person name="Le Han H."/>
            <person name="Nguyen T.T.H."/>
            <person name="Li Z."/>
            <person name="Shin N.R."/>
            <person name="Kim S.G."/>
        </authorList>
    </citation>
    <scope>NUCLEOTIDE SEQUENCE [LARGE SCALE GENOMIC DNA]</scope>
    <source>
        <strain evidence="10">BI34</strain>
    </source>
</reference>
<dbReference type="PROSITE" id="PS50850">
    <property type="entry name" value="MFS"/>
    <property type="match status" value="1"/>
</dbReference>
<dbReference type="PANTHER" id="PTHR23513">
    <property type="entry name" value="INTEGRAL MEMBRANE EFFLUX PROTEIN-RELATED"/>
    <property type="match status" value="1"/>
</dbReference>
<dbReference type="KEGG" id="cprt:FIC82_016115"/>
<evidence type="ECO:0000256" key="6">
    <source>
        <dbReference type="SAM" id="MobiDB-lite"/>
    </source>
</evidence>
<feature type="domain" description="Major facilitator superfamily (MFS) profile" evidence="8">
    <location>
        <begin position="54"/>
        <end position="441"/>
    </location>
</feature>
<dbReference type="SUPFAM" id="SSF103473">
    <property type="entry name" value="MFS general substrate transporter"/>
    <property type="match status" value="1"/>
</dbReference>
<evidence type="ECO:0000256" key="7">
    <source>
        <dbReference type="SAM" id="Phobius"/>
    </source>
</evidence>
<evidence type="ECO:0000259" key="8">
    <source>
        <dbReference type="PROSITE" id="PS50850"/>
    </source>
</evidence>
<evidence type="ECO:0000313" key="10">
    <source>
        <dbReference type="Proteomes" id="UP000451354"/>
    </source>
</evidence>
<dbReference type="InterPro" id="IPR036259">
    <property type="entry name" value="MFS_trans_sf"/>
</dbReference>
<feature type="region of interest" description="Disordered" evidence="6">
    <location>
        <begin position="1"/>
        <end position="25"/>
    </location>
</feature>
<dbReference type="CDD" id="cd06173">
    <property type="entry name" value="MFS_MefA_like"/>
    <property type="match status" value="1"/>
</dbReference>
<dbReference type="EMBL" id="CP052757">
    <property type="protein sequence ID" value="QJW37478.1"/>
    <property type="molecule type" value="Genomic_DNA"/>
</dbReference>
<gene>
    <name evidence="9" type="ORF">FIC82_016115</name>
</gene>
<dbReference type="OrthoDB" id="145388at2"/>
<dbReference type="RefSeq" id="WP_154799182.1">
    <property type="nucleotide sequence ID" value="NZ_CP052757.1"/>
</dbReference>
<evidence type="ECO:0000256" key="4">
    <source>
        <dbReference type="ARBA" id="ARBA00022989"/>
    </source>
</evidence>
<feature type="transmembrane region" description="Helical" evidence="7">
    <location>
        <begin position="390"/>
        <end position="410"/>
    </location>
</feature>
<dbReference type="PANTHER" id="PTHR23513:SF6">
    <property type="entry name" value="MAJOR FACILITATOR SUPERFAMILY ASSOCIATED DOMAIN-CONTAINING PROTEIN"/>
    <property type="match status" value="1"/>
</dbReference>
<feature type="transmembrane region" description="Helical" evidence="7">
    <location>
        <begin position="87"/>
        <end position="108"/>
    </location>
</feature>
<dbReference type="InterPro" id="IPR020846">
    <property type="entry name" value="MFS_dom"/>
</dbReference>
<feature type="transmembrane region" description="Helical" evidence="7">
    <location>
        <begin position="353"/>
        <end position="378"/>
    </location>
</feature>
<feature type="transmembrane region" description="Helical" evidence="7">
    <location>
        <begin position="416"/>
        <end position="436"/>
    </location>
</feature>
<accession>A0A6M5UK37</accession>
<feature type="transmembrane region" description="Helical" evidence="7">
    <location>
        <begin position="55"/>
        <end position="81"/>
    </location>
</feature>
<dbReference type="GO" id="GO:0022857">
    <property type="term" value="F:transmembrane transporter activity"/>
    <property type="evidence" value="ECO:0007669"/>
    <property type="project" value="InterPro"/>
</dbReference>
<feature type="transmembrane region" description="Helical" evidence="7">
    <location>
        <begin position="328"/>
        <end position="347"/>
    </location>
</feature>
<dbReference type="Proteomes" id="UP000451354">
    <property type="component" value="Chromosome"/>
</dbReference>
<keyword evidence="4 7" id="KW-1133">Transmembrane helix</keyword>
<organism evidence="9 10">
    <name type="scientific">Cellulosimicrobium protaetiae</name>
    <dbReference type="NCBI Taxonomy" id="2587808"/>
    <lineage>
        <taxon>Bacteria</taxon>
        <taxon>Bacillati</taxon>
        <taxon>Actinomycetota</taxon>
        <taxon>Actinomycetes</taxon>
        <taxon>Micrococcales</taxon>
        <taxon>Promicromonosporaceae</taxon>
        <taxon>Cellulosimicrobium</taxon>
    </lineage>
</organism>
<feature type="transmembrane region" description="Helical" evidence="7">
    <location>
        <begin position="263"/>
        <end position="285"/>
    </location>
</feature>
<feature type="transmembrane region" description="Helical" evidence="7">
    <location>
        <begin position="297"/>
        <end position="316"/>
    </location>
</feature>
<feature type="transmembrane region" description="Helical" evidence="7">
    <location>
        <begin position="120"/>
        <end position="139"/>
    </location>
</feature>
<evidence type="ECO:0000256" key="3">
    <source>
        <dbReference type="ARBA" id="ARBA00022692"/>
    </source>
</evidence>
<feature type="transmembrane region" description="Helical" evidence="7">
    <location>
        <begin position="145"/>
        <end position="163"/>
    </location>
</feature>
<keyword evidence="2" id="KW-1003">Cell membrane</keyword>
<evidence type="ECO:0000256" key="2">
    <source>
        <dbReference type="ARBA" id="ARBA00022475"/>
    </source>
</evidence>
<comment type="subcellular location">
    <subcellularLocation>
        <location evidence="1">Cell membrane</location>
        <topology evidence="1">Multi-pass membrane protein</topology>
    </subcellularLocation>
</comment>
<dbReference type="Gene3D" id="1.20.1250.20">
    <property type="entry name" value="MFS general substrate transporter like domains"/>
    <property type="match status" value="1"/>
</dbReference>
<evidence type="ECO:0000256" key="5">
    <source>
        <dbReference type="ARBA" id="ARBA00023136"/>
    </source>
</evidence>
<evidence type="ECO:0000256" key="1">
    <source>
        <dbReference type="ARBA" id="ARBA00004651"/>
    </source>
</evidence>
<keyword evidence="5 7" id="KW-0472">Membrane</keyword>
<dbReference type="InterPro" id="IPR011701">
    <property type="entry name" value="MFS"/>
</dbReference>
<protein>
    <submittedName>
        <fullName evidence="9">MFS transporter</fullName>
    </submittedName>
</protein>
<evidence type="ECO:0000313" key="9">
    <source>
        <dbReference type="EMBL" id="QJW37478.1"/>
    </source>
</evidence>